<dbReference type="PANTHER" id="PTHR43611:SF3">
    <property type="entry name" value="FLAVIN MONONUCLEOTIDE HYDROLASE 1, CHLOROPLATIC"/>
    <property type="match status" value="1"/>
</dbReference>
<dbReference type="Pfam" id="PF00702">
    <property type="entry name" value="Hydrolase"/>
    <property type="match status" value="1"/>
</dbReference>
<organism evidence="1 2">
    <name type="scientific">Nocardioides lianchengensis</name>
    <dbReference type="NCBI Taxonomy" id="1045774"/>
    <lineage>
        <taxon>Bacteria</taxon>
        <taxon>Bacillati</taxon>
        <taxon>Actinomycetota</taxon>
        <taxon>Actinomycetes</taxon>
        <taxon>Propionibacteriales</taxon>
        <taxon>Nocardioidaceae</taxon>
        <taxon>Nocardioides</taxon>
    </lineage>
</organism>
<dbReference type="Gene3D" id="3.40.50.1000">
    <property type="entry name" value="HAD superfamily/HAD-like"/>
    <property type="match status" value="1"/>
</dbReference>
<sequence>MTSTIRHLLLDADEVLQHPGVPGEAAGPYAELITAELIADLGALNAPAMRGDIDFFVEFGRLARQHGVDVDPADLFPLMWRSIVVDPTSTALVDALLAAGYGVHLGTNQEHHRGRYMRETLGFDEDRFGVAVYSCEIGLAKPDPAYFEKAVAMIGAPSDEVLFVDDKQENVDGARVAGLHAERWELAEGHERLYGLLAGHGVRW</sequence>
<dbReference type="EMBL" id="FMZM01000009">
    <property type="protein sequence ID" value="SDD57654.1"/>
    <property type="molecule type" value="Genomic_DNA"/>
</dbReference>
<name>A0A1G6VVV3_9ACTN</name>
<dbReference type="NCBIfam" id="TIGR01509">
    <property type="entry name" value="HAD-SF-IA-v3"/>
    <property type="match status" value="1"/>
</dbReference>
<dbReference type="SUPFAM" id="SSF56784">
    <property type="entry name" value="HAD-like"/>
    <property type="match status" value="1"/>
</dbReference>
<dbReference type="PRINTS" id="PR00413">
    <property type="entry name" value="HADHALOGNASE"/>
</dbReference>
<dbReference type="Proteomes" id="UP000199034">
    <property type="component" value="Unassembled WGS sequence"/>
</dbReference>
<evidence type="ECO:0000313" key="1">
    <source>
        <dbReference type="EMBL" id="SDD57654.1"/>
    </source>
</evidence>
<reference evidence="1 2" key="1">
    <citation type="submission" date="2016-10" db="EMBL/GenBank/DDBJ databases">
        <authorList>
            <person name="de Groot N.N."/>
        </authorList>
    </citation>
    <scope>NUCLEOTIDE SEQUENCE [LARGE SCALE GENOMIC DNA]</scope>
    <source>
        <strain evidence="1 2">CGMCC 4.6858</strain>
    </source>
</reference>
<dbReference type="InterPro" id="IPR006439">
    <property type="entry name" value="HAD-SF_hydro_IA"/>
</dbReference>
<dbReference type="RefSeq" id="WP_090858642.1">
    <property type="nucleotide sequence ID" value="NZ_FMZM01000009.1"/>
</dbReference>
<accession>A0A1G6VVV3</accession>
<keyword evidence="2" id="KW-1185">Reference proteome</keyword>
<dbReference type="InterPro" id="IPR036412">
    <property type="entry name" value="HAD-like_sf"/>
</dbReference>
<dbReference type="AlphaFoldDB" id="A0A1G6VVV3"/>
<protein>
    <submittedName>
        <fullName evidence="1">Putative hydrolase of the HAD superfamily</fullName>
    </submittedName>
</protein>
<dbReference type="PANTHER" id="PTHR43611">
    <property type="entry name" value="ALPHA-D-GLUCOSE 1-PHOSPHATE PHOSPHATASE"/>
    <property type="match status" value="1"/>
</dbReference>
<keyword evidence="1" id="KW-0378">Hydrolase</keyword>
<evidence type="ECO:0000313" key="2">
    <source>
        <dbReference type="Proteomes" id="UP000199034"/>
    </source>
</evidence>
<dbReference type="STRING" id="1045774.SAMN05421872_10969"/>
<proteinExistence type="predicted"/>
<dbReference type="GO" id="GO:0016787">
    <property type="term" value="F:hydrolase activity"/>
    <property type="evidence" value="ECO:0007669"/>
    <property type="project" value="UniProtKB-KW"/>
</dbReference>
<dbReference type="InterPro" id="IPR023214">
    <property type="entry name" value="HAD_sf"/>
</dbReference>
<dbReference type="OrthoDB" id="9797415at2"/>
<gene>
    <name evidence="1" type="ORF">SAMN05421872_10969</name>
</gene>